<name>A0A7X2M0J9_9BACI</name>
<protein>
    <submittedName>
        <fullName evidence="2">Glycosyltransferase</fullName>
    </submittedName>
</protein>
<accession>A0A7X2M0J9</accession>
<dbReference type="RefSeq" id="WP_154309711.1">
    <property type="nucleotide sequence ID" value="NZ_WKKI01000072.1"/>
</dbReference>
<evidence type="ECO:0000313" key="2">
    <source>
        <dbReference type="EMBL" id="MRX74258.1"/>
    </source>
</evidence>
<gene>
    <name evidence="2" type="ORF">GJU40_19235</name>
</gene>
<sequence>MFPKVSIIIPFYNCSYVQQAVESALNQTYPNIEVIVVDDGSFKHAYKLRPYLKDITYVRKANGGTATALNLGISRAKGDYIAWLSSDDYFLPEKIERQMAFMKERNADFSFTNYHYIDKDENILIPWCGKRFTNDYREVYLYFLQGNPVNGCTILVKKSILEEVGEFDPSCRYTHDYDMWFRLLLSGCHMHYLDEVLIHFRTHEEAGTSKFQPQIQEEILMLETKYRPLLGPYILGLY</sequence>
<keyword evidence="2" id="KW-0808">Transferase</keyword>
<keyword evidence="3" id="KW-1185">Reference proteome</keyword>
<dbReference type="PANTHER" id="PTHR43685:SF2">
    <property type="entry name" value="GLYCOSYLTRANSFERASE 2-LIKE DOMAIN-CONTAINING PROTEIN"/>
    <property type="match status" value="1"/>
</dbReference>
<dbReference type="InterPro" id="IPR029044">
    <property type="entry name" value="Nucleotide-diphossugar_trans"/>
</dbReference>
<evidence type="ECO:0000259" key="1">
    <source>
        <dbReference type="Pfam" id="PF00535"/>
    </source>
</evidence>
<reference evidence="2 3" key="1">
    <citation type="submission" date="2019-11" db="EMBL/GenBank/DDBJ databases">
        <title>Bacillus lacus genome.</title>
        <authorList>
            <person name="Allen C.J."/>
            <person name="Newman J.D."/>
        </authorList>
    </citation>
    <scope>NUCLEOTIDE SEQUENCE [LARGE SCALE GENOMIC DNA]</scope>
    <source>
        <strain evidence="2 3">KCTC 33946</strain>
    </source>
</reference>
<dbReference type="OrthoDB" id="396512at2"/>
<dbReference type="InterPro" id="IPR001173">
    <property type="entry name" value="Glyco_trans_2-like"/>
</dbReference>
<dbReference type="PANTHER" id="PTHR43685">
    <property type="entry name" value="GLYCOSYLTRANSFERASE"/>
    <property type="match status" value="1"/>
</dbReference>
<dbReference type="EMBL" id="WKKI01000072">
    <property type="protein sequence ID" value="MRX74258.1"/>
    <property type="molecule type" value="Genomic_DNA"/>
</dbReference>
<dbReference type="AlphaFoldDB" id="A0A7X2M0J9"/>
<dbReference type="InterPro" id="IPR050834">
    <property type="entry name" value="Glycosyltransf_2"/>
</dbReference>
<dbReference type="GO" id="GO:0016740">
    <property type="term" value="F:transferase activity"/>
    <property type="evidence" value="ECO:0007669"/>
    <property type="project" value="UniProtKB-KW"/>
</dbReference>
<evidence type="ECO:0000313" key="3">
    <source>
        <dbReference type="Proteomes" id="UP000448867"/>
    </source>
</evidence>
<dbReference type="SUPFAM" id="SSF53448">
    <property type="entry name" value="Nucleotide-diphospho-sugar transferases"/>
    <property type="match status" value="1"/>
</dbReference>
<feature type="domain" description="Glycosyltransferase 2-like" evidence="1">
    <location>
        <begin position="6"/>
        <end position="124"/>
    </location>
</feature>
<comment type="caution">
    <text evidence="2">The sequence shown here is derived from an EMBL/GenBank/DDBJ whole genome shotgun (WGS) entry which is preliminary data.</text>
</comment>
<proteinExistence type="predicted"/>
<organism evidence="2 3">
    <name type="scientific">Metabacillus lacus</name>
    <dbReference type="NCBI Taxonomy" id="1983721"/>
    <lineage>
        <taxon>Bacteria</taxon>
        <taxon>Bacillati</taxon>
        <taxon>Bacillota</taxon>
        <taxon>Bacilli</taxon>
        <taxon>Bacillales</taxon>
        <taxon>Bacillaceae</taxon>
        <taxon>Metabacillus</taxon>
    </lineage>
</organism>
<dbReference type="Gene3D" id="3.90.550.10">
    <property type="entry name" value="Spore Coat Polysaccharide Biosynthesis Protein SpsA, Chain A"/>
    <property type="match status" value="1"/>
</dbReference>
<dbReference type="Proteomes" id="UP000448867">
    <property type="component" value="Unassembled WGS sequence"/>
</dbReference>
<dbReference type="Pfam" id="PF00535">
    <property type="entry name" value="Glycos_transf_2"/>
    <property type="match status" value="1"/>
</dbReference>